<keyword evidence="1" id="KW-0812">Transmembrane</keyword>
<feature type="transmembrane region" description="Helical" evidence="1">
    <location>
        <begin position="169"/>
        <end position="189"/>
    </location>
</feature>
<dbReference type="Pfam" id="PF14897">
    <property type="entry name" value="EpsG"/>
    <property type="match status" value="1"/>
</dbReference>
<feature type="transmembrane region" description="Helical" evidence="1">
    <location>
        <begin position="201"/>
        <end position="220"/>
    </location>
</feature>
<protein>
    <submittedName>
        <fullName evidence="2">Polysaccharide polymerase</fullName>
    </submittedName>
</protein>
<evidence type="ECO:0000256" key="1">
    <source>
        <dbReference type="SAM" id="Phobius"/>
    </source>
</evidence>
<comment type="caution">
    <text evidence="2">The sequence shown here is derived from an EMBL/GenBank/DDBJ whole genome shotgun (WGS) entry which is preliminary data.</text>
</comment>
<name>A0ABP2DNC1_9PAST</name>
<feature type="transmembrane region" description="Helical" evidence="1">
    <location>
        <begin position="310"/>
        <end position="327"/>
    </location>
</feature>
<dbReference type="Proteomes" id="UP000003394">
    <property type="component" value="Unassembled WGS sequence"/>
</dbReference>
<organism evidence="2 3">
    <name type="scientific">Actinobacillus minor 202</name>
    <dbReference type="NCBI Taxonomy" id="591023"/>
    <lineage>
        <taxon>Bacteria</taxon>
        <taxon>Pseudomonadati</taxon>
        <taxon>Pseudomonadota</taxon>
        <taxon>Gammaproteobacteria</taxon>
        <taxon>Pasteurellales</taxon>
        <taxon>Pasteurellaceae</taxon>
        <taxon>Actinobacillus</taxon>
    </lineage>
</organism>
<feature type="transmembrane region" description="Helical" evidence="1">
    <location>
        <begin position="128"/>
        <end position="157"/>
    </location>
</feature>
<keyword evidence="3" id="KW-1185">Reference proteome</keyword>
<reference evidence="2 3" key="1">
    <citation type="journal article" date="2010" name="Vet. Microbiol.">
        <title>Production of haemolysins by strains of the Actinobacillus minor/porcitonsillarum complex.</title>
        <authorList>
            <person name="Arya G."/>
            <person name="Niven D.F."/>
        </authorList>
    </citation>
    <scope>NUCLEOTIDE SEQUENCE [LARGE SCALE GENOMIC DNA]</scope>
    <source>
        <strain evidence="3">strain 202</strain>
    </source>
</reference>
<evidence type="ECO:0000313" key="3">
    <source>
        <dbReference type="Proteomes" id="UP000003394"/>
    </source>
</evidence>
<feature type="transmembrane region" description="Helical" evidence="1">
    <location>
        <begin position="28"/>
        <end position="45"/>
    </location>
</feature>
<feature type="transmembrane region" description="Helical" evidence="1">
    <location>
        <begin position="281"/>
        <end position="298"/>
    </location>
</feature>
<dbReference type="RefSeq" id="WP_005817864.1">
    <property type="nucleotide sequence ID" value="NZ_ACFT01000004.1"/>
</dbReference>
<feature type="transmembrane region" description="Helical" evidence="1">
    <location>
        <begin position="250"/>
        <end position="269"/>
    </location>
</feature>
<dbReference type="EMBL" id="ACFT01000004">
    <property type="protein sequence ID" value="EEF16042.1"/>
    <property type="molecule type" value="Genomic_DNA"/>
</dbReference>
<feature type="transmembrane region" description="Helical" evidence="1">
    <location>
        <begin position="97"/>
        <end position="116"/>
    </location>
</feature>
<accession>A0ABP2DNC1</accession>
<keyword evidence="1" id="KW-0472">Membrane</keyword>
<proteinExistence type="predicted"/>
<keyword evidence="1" id="KW-1133">Transmembrane helix</keyword>
<feature type="transmembrane region" description="Helical" evidence="1">
    <location>
        <begin position="6"/>
        <end position="21"/>
    </location>
</feature>
<evidence type="ECO:0000313" key="2">
    <source>
        <dbReference type="EMBL" id="EEF16042.1"/>
    </source>
</evidence>
<gene>
    <name evidence="2" type="ORF">AM202_0153</name>
</gene>
<sequence length="393" mass="46953">MNIYIGLFIYFCFVSCLDFFSNEKLRRFFFFISFVILVFFAGFRFDTGWDYNGYRDYYNNIPSLLEIPTYYDEFSAIYFEPGFKLFMSSLKALGIEFQGLLFITNFITTIFFFIFIRRADAVIGYKNVMVLLYFSTVFLYTNFSVLRQGIAISLWLFAIDYLNKSSFKYTLLVLLGCLFHYSVALFLILPILMTFRPKQSFLIFIMIASVVVYSLNIKWLQMISPLFPDFVYSKLSHYWESERFGSARSLGFGFIEKLLFISTIVFFYFYKLKNEYIKKEFYPYVIIYFLYFICYMLFFEATIVYDRTRLYFASFSICVFPFLLRFFSYYSKLIIQLSILAYSLFMFNNILSSDANKLVFIPYHSIFNDENSIPEYQKGRLRTDLGISIDHDN</sequence>
<dbReference type="InterPro" id="IPR049458">
    <property type="entry name" value="EpsG-like"/>
</dbReference>